<keyword evidence="3" id="KW-0949">S-adenosyl-L-methionine</keyword>
<dbReference type="GO" id="GO:0005730">
    <property type="term" value="C:nucleolus"/>
    <property type="evidence" value="ECO:0007669"/>
    <property type="project" value="TreeGrafter"/>
</dbReference>
<dbReference type="GO" id="GO:0016435">
    <property type="term" value="F:rRNA (guanine) methyltransferase activity"/>
    <property type="evidence" value="ECO:0007669"/>
    <property type="project" value="InterPro"/>
</dbReference>
<dbReference type="PANTHER" id="PTHR12734">
    <property type="entry name" value="METHYLTRANSFERASE-RELATED"/>
    <property type="match status" value="1"/>
</dbReference>
<evidence type="ECO:0000256" key="1">
    <source>
        <dbReference type="ARBA" id="ARBA00022603"/>
    </source>
</evidence>
<gene>
    <name evidence="6" type="ORF">CSUI_007279</name>
</gene>
<dbReference type="InterPro" id="IPR039769">
    <property type="entry name" value="Bud23-like"/>
</dbReference>
<evidence type="ECO:0000256" key="2">
    <source>
        <dbReference type="ARBA" id="ARBA00022679"/>
    </source>
</evidence>
<feature type="domain" description="18S rRNA (guanine(1575)-N(7))-methyltransferase Bud23 C-terminal" evidence="5">
    <location>
        <begin position="214"/>
        <end position="296"/>
    </location>
</feature>
<name>A0A2C6KRG3_9APIC</name>
<keyword evidence="1 6" id="KW-0489">Methyltransferase</keyword>
<evidence type="ECO:0000259" key="5">
    <source>
        <dbReference type="Pfam" id="PF12589"/>
    </source>
</evidence>
<dbReference type="VEuPathDB" id="ToxoDB:CSUI_007279"/>
<organism evidence="6 7">
    <name type="scientific">Cystoisospora suis</name>
    <dbReference type="NCBI Taxonomy" id="483139"/>
    <lineage>
        <taxon>Eukaryota</taxon>
        <taxon>Sar</taxon>
        <taxon>Alveolata</taxon>
        <taxon>Apicomplexa</taxon>
        <taxon>Conoidasida</taxon>
        <taxon>Coccidia</taxon>
        <taxon>Eucoccidiorida</taxon>
        <taxon>Eimeriorina</taxon>
        <taxon>Sarcocystidae</taxon>
        <taxon>Cystoisospora</taxon>
    </lineage>
</organism>
<dbReference type="Pfam" id="PF12589">
    <property type="entry name" value="WBS_methylT"/>
    <property type="match status" value="1"/>
</dbReference>
<dbReference type="Gene3D" id="3.40.50.150">
    <property type="entry name" value="Vaccinia Virus protein VP39"/>
    <property type="match status" value="1"/>
</dbReference>
<dbReference type="InterPro" id="IPR022238">
    <property type="entry name" value="Bud23_C"/>
</dbReference>
<dbReference type="InterPro" id="IPR029063">
    <property type="entry name" value="SAM-dependent_MTases_sf"/>
</dbReference>
<evidence type="ECO:0000313" key="6">
    <source>
        <dbReference type="EMBL" id="PHJ18893.1"/>
    </source>
</evidence>
<evidence type="ECO:0000313" key="7">
    <source>
        <dbReference type="Proteomes" id="UP000221165"/>
    </source>
</evidence>
<dbReference type="OrthoDB" id="2877at2759"/>
<dbReference type="EMBL" id="MIGC01003807">
    <property type="protein sequence ID" value="PHJ18893.1"/>
    <property type="molecule type" value="Genomic_DNA"/>
</dbReference>
<protein>
    <submittedName>
        <fullName evidence="6">Methyltransferase</fullName>
    </submittedName>
</protein>
<dbReference type="RefSeq" id="XP_067920597.1">
    <property type="nucleotide sequence ID" value="XM_068067427.1"/>
</dbReference>
<keyword evidence="7" id="KW-1185">Reference proteome</keyword>
<proteinExistence type="predicted"/>
<evidence type="ECO:0000256" key="3">
    <source>
        <dbReference type="ARBA" id="ARBA00022691"/>
    </source>
</evidence>
<feature type="region of interest" description="Disordered" evidence="4">
    <location>
        <begin position="63"/>
        <end position="121"/>
    </location>
</feature>
<sequence>MLDEAVEQGNTELRADAILGDLGQSLRFRAGVFDGAISISALQWLCNAIKSDLASSASFQQRAPHNYDPAEDDEGMLEEGAGSEQKMSRKASNFCRHGGDHQDKEASMGESELDSERAPPSCPSPFSPVWCAGSASRVSVYDEKGNAPYRRLRRFFQWLFASIKTGGRAVFQFYPDSPQQVEMVTAAALKSGFGGGVVVDYPNSTKAKKYFLVLWVGCPRAPASQVQGLQNLAVEAGNENHVELARRERQKIGRRGGSGNKRTVSRREWIHKKKEKQRLQGKAVRHDSKYTGRKRKDKF</sequence>
<dbReference type="GeneID" id="94430638"/>
<dbReference type="Proteomes" id="UP000221165">
    <property type="component" value="Unassembled WGS sequence"/>
</dbReference>
<feature type="region of interest" description="Disordered" evidence="4">
    <location>
        <begin position="248"/>
        <end position="299"/>
    </location>
</feature>
<keyword evidence="2 6" id="KW-0808">Transferase</keyword>
<reference evidence="6 7" key="1">
    <citation type="journal article" date="2017" name="Int. J. Parasitol.">
        <title>The genome of the protozoan parasite Cystoisospora suis and a reverse vaccinology approach to identify vaccine candidates.</title>
        <authorList>
            <person name="Palmieri N."/>
            <person name="Shrestha A."/>
            <person name="Ruttkowski B."/>
            <person name="Beck T."/>
            <person name="Vogl C."/>
            <person name="Tomley F."/>
            <person name="Blake D.P."/>
            <person name="Joachim A."/>
        </authorList>
    </citation>
    <scope>NUCLEOTIDE SEQUENCE [LARGE SCALE GENOMIC DNA]</scope>
    <source>
        <strain evidence="6 7">Wien I</strain>
    </source>
</reference>
<evidence type="ECO:0000256" key="4">
    <source>
        <dbReference type="SAM" id="MobiDB-lite"/>
    </source>
</evidence>
<feature type="compositionally biased region" description="Basic and acidic residues" evidence="4">
    <location>
        <begin position="97"/>
        <end position="107"/>
    </location>
</feature>
<dbReference type="GO" id="GO:0070476">
    <property type="term" value="P:rRNA (guanine-N7)-methylation"/>
    <property type="evidence" value="ECO:0007669"/>
    <property type="project" value="InterPro"/>
</dbReference>
<dbReference type="PANTHER" id="PTHR12734:SF0">
    <property type="entry name" value="18S RRNA (GUANINE-N(7))-METHYLTRANSFERASE-RELATED"/>
    <property type="match status" value="1"/>
</dbReference>
<comment type="caution">
    <text evidence="6">The sequence shown here is derived from an EMBL/GenBank/DDBJ whole genome shotgun (WGS) entry which is preliminary data.</text>
</comment>
<dbReference type="AlphaFoldDB" id="A0A2C6KRG3"/>
<accession>A0A2C6KRG3</accession>